<protein>
    <submittedName>
        <fullName evidence="1">Uncharacterized protein</fullName>
    </submittedName>
</protein>
<proteinExistence type="predicted"/>
<dbReference type="AlphaFoldDB" id="A0A806KJ01"/>
<organism evidence="1">
    <name type="scientific">uncultured bacterium contig00036</name>
    <dbReference type="NCBI Taxonomy" id="1181524"/>
    <lineage>
        <taxon>Bacteria</taxon>
        <taxon>environmental samples</taxon>
    </lineage>
</organism>
<sequence length="104" mass="11565">MKQEEYVGKAGKAVPVAPVAGNGVGLALLFFRKESLLCGQEFQKQRMNDIRVDIGVDVVFPETAADIVAFGKMRPRYSRLGFPHEIVNGRQDKNLTKLFVNTLN</sequence>
<name>A0A806KJ01_9BACT</name>
<evidence type="ECO:0000313" key="1">
    <source>
        <dbReference type="EMBL" id="AGS53084.1"/>
    </source>
</evidence>
<dbReference type="EMBL" id="JQ844221">
    <property type="protein sequence ID" value="AGS53084.1"/>
    <property type="molecule type" value="Genomic_DNA"/>
</dbReference>
<accession>A0A806KJ01</accession>
<reference evidence="1" key="1">
    <citation type="submission" date="2012-03" db="EMBL/GenBank/DDBJ databases">
        <title>Functional metagenomics reveals considerable lignocellulase gene clusters in the gut microbiome of a wood-feeding higher termite.</title>
        <authorList>
            <person name="Liu N."/>
        </authorList>
    </citation>
    <scope>NUCLEOTIDE SEQUENCE</scope>
</reference>